<dbReference type="GO" id="GO:0016020">
    <property type="term" value="C:membrane"/>
    <property type="evidence" value="ECO:0007669"/>
    <property type="project" value="UniProtKB-SubCell"/>
</dbReference>
<feature type="transmembrane region" description="Helical" evidence="5">
    <location>
        <begin position="271"/>
        <end position="291"/>
    </location>
</feature>
<dbReference type="CDD" id="cd17317">
    <property type="entry name" value="MFS_SLC22"/>
    <property type="match status" value="1"/>
</dbReference>
<dbReference type="InterPro" id="IPR005829">
    <property type="entry name" value="Sugar_transporter_CS"/>
</dbReference>
<dbReference type="InterPro" id="IPR020846">
    <property type="entry name" value="MFS_dom"/>
</dbReference>
<comment type="subcellular location">
    <subcellularLocation>
        <location evidence="1">Membrane</location>
        <topology evidence="1">Multi-pass membrane protein</topology>
    </subcellularLocation>
</comment>
<feature type="transmembrane region" description="Helical" evidence="5">
    <location>
        <begin position="363"/>
        <end position="383"/>
    </location>
</feature>
<accession>V4AHR0</accession>
<name>V4AHR0_LOTGI</name>
<dbReference type="InterPro" id="IPR005828">
    <property type="entry name" value="MFS_sugar_transport-like"/>
</dbReference>
<dbReference type="Gene3D" id="1.20.1250.20">
    <property type="entry name" value="MFS general substrate transporter like domains"/>
    <property type="match status" value="1"/>
</dbReference>
<evidence type="ECO:0000256" key="5">
    <source>
        <dbReference type="SAM" id="Phobius"/>
    </source>
</evidence>
<feature type="transmembrane region" description="Helical" evidence="5">
    <location>
        <begin position="41"/>
        <end position="58"/>
    </location>
</feature>
<feature type="non-terminal residue" evidence="7">
    <location>
        <position position="1"/>
    </location>
</feature>
<dbReference type="KEGG" id="lgi:LOTGIDRAFT_137203"/>
<evidence type="ECO:0000259" key="6">
    <source>
        <dbReference type="PROSITE" id="PS50850"/>
    </source>
</evidence>
<keyword evidence="3 5" id="KW-1133">Transmembrane helix</keyword>
<gene>
    <name evidence="7" type="ORF">LOTGIDRAFT_137203</name>
</gene>
<dbReference type="Pfam" id="PF00083">
    <property type="entry name" value="Sugar_tr"/>
    <property type="match status" value="1"/>
</dbReference>
<dbReference type="AlphaFoldDB" id="V4AHR0"/>
<evidence type="ECO:0000313" key="7">
    <source>
        <dbReference type="EMBL" id="ESP03604.1"/>
    </source>
</evidence>
<keyword evidence="2 5" id="KW-0812">Transmembrane</keyword>
<feature type="transmembrane region" description="Helical" evidence="5">
    <location>
        <begin position="297"/>
        <end position="322"/>
    </location>
</feature>
<feature type="transmembrane region" description="Helical" evidence="5">
    <location>
        <begin position="98"/>
        <end position="118"/>
    </location>
</feature>
<dbReference type="GO" id="GO:0022857">
    <property type="term" value="F:transmembrane transporter activity"/>
    <property type="evidence" value="ECO:0007669"/>
    <property type="project" value="InterPro"/>
</dbReference>
<dbReference type="PANTHER" id="PTHR24064">
    <property type="entry name" value="SOLUTE CARRIER FAMILY 22 MEMBER"/>
    <property type="match status" value="1"/>
</dbReference>
<dbReference type="OMA" id="WFGSAFA"/>
<dbReference type="CTD" id="20233884"/>
<feature type="domain" description="Major facilitator superfamily (MFS) profile" evidence="6">
    <location>
        <begin position="1"/>
        <end position="387"/>
    </location>
</feature>
<protein>
    <recommendedName>
        <fullName evidence="6">Major facilitator superfamily (MFS) profile domain-containing protein</fullName>
    </recommendedName>
</protein>
<evidence type="ECO:0000313" key="8">
    <source>
        <dbReference type="Proteomes" id="UP000030746"/>
    </source>
</evidence>
<dbReference type="HOGENOM" id="CLU_001265_33_5_1"/>
<reference evidence="7 8" key="1">
    <citation type="journal article" date="2013" name="Nature">
        <title>Insights into bilaterian evolution from three spiralian genomes.</title>
        <authorList>
            <person name="Simakov O."/>
            <person name="Marletaz F."/>
            <person name="Cho S.J."/>
            <person name="Edsinger-Gonzales E."/>
            <person name="Havlak P."/>
            <person name="Hellsten U."/>
            <person name="Kuo D.H."/>
            <person name="Larsson T."/>
            <person name="Lv J."/>
            <person name="Arendt D."/>
            <person name="Savage R."/>
            <person name="Osoegawa K."/>
            <person name="de Jong P."/>
            <person name="Grimwood J."/>
            <person name="Chapman J.A."/>
            <person name="Shapiro H."/>
            <person name="Aerts A."/>
            <person name="Otillar R.P."/>
            <person name="Terry A.Y."/>
            <person name="Boore J.L."/>
            <person name="Grigoriev I.V."/>
            <person name="Lindberg D.R."/>
            <person name="Seaver E.C."/>
            <person name="Weisblat D.A."/>
            <person name="Putnam N.H."/>
            <person name="Rokhsar D.S."/>
        </authorList>
    </citation>
    <scope>NUCLEOTIDE SEQUENCE [LARGE SCALE GENOMIC DNA]</scope>
</reference>
<dbReference type="EMBL" id="KB199952">
    <property type="protein sequence ID" value="ESP03604.1"/>
    <property type="molecule type" value="Genomic_DNA"/>
</dbReference>
<evidence type="ECO:0000256" key="1">
    <source>
        <dbReference type="ARBA" id="ARBA00004141"/>
    </source>
</evidence>
<keyword evidence="4 5" id="KW-0472">Membrane</keyword>
<dbReference type="PROSITE" id="PS50850">
    <property type="entry name" value="MFS"/>
    <property type="match status" value="1"/>
</dbReference>
<proteinExistence type="predicted"/>
<feature type="transmembrane region" description="Helical" evidence="5">
    <location>
        <begin position="334"/>
        <end position="357"/>
    </location>
</feature>
<keyword evidence="8" id="KW-1185">Reference proteome</keyword>
<dbReference type="RefSeq" id="XP_009045692.1">
    <property type="nucleotide sequence ID" value="XM_009047444.1"/>
</dbReference>
<feature type="transmembrane region" description="Helical" evidence="5">
    <location>
        <begin position="124"/>
        <end position="143"/>
    </location>
</feature>
<dbReference type="PROSITE" id="PS00217">
    <property type="entry name" value="SUGAR_TRANSPORT_2"/>
    <property type="match status" value="1"/>
</dbReference>
<dbReference type="InterPro" id="IPR036259">
    <property type="entry name" value="MFS_trans_sf"/>
</dbReference>
<organism evidence="7 8">
    <name type="scientific">Lottia gigantea</name>
    <name type="common">Giant owl limpet</name>
    <dbReference type="NCBI Taxonomy" id="225164"/>
    <lineage>
        <taxon>Eukaryota</taxon>
        <taxon>Metazoa</taxon>
        <taxon>Spiralia</taxon>
        <taxon>Lophotrochozoa</taxon>
        <taxon>Mollusca</taxon>
        <taxon>Gastropoda</taxon>
        <taxon>Patellogastropoda</taxon>
        <taxon>Lottioidea</taxon>
        <taxon>Lottiidae</taxon>
        <taxon>Lottia</taxon>
    </lineage>
</organism>
<feature type="transmembrane region" description="Helical" evidence="5">
    <location>
        <begin position="241"/>
        <end position="259"/>
    </location>
</feature>
<feature type="transmembrane region" description="Helical" evidence="5">
    <location>
        <begin position="64"/>
        <end position="86"/>
    </location>
</feature>
<dbReference type="SUPFAM" id="SSF103473">
    <property type="entry name" value="MFS general substrate transporter"/>
    <property type="match status" value="1"/>
</dbReference>
<dbReference type="Proteomes" id="UP000030746">
    <property type="component" value="Unassembled WGS sequence"/>
</dbReference>
<dbReference type="OrthoDB" id="3936150at2759"/>
<dbReference type="GeneID" id="20233884"/>
<evidence type="ECO:0000256" key="4">
    <source>
        <dbReference type="ARBA" id="ARBA00023136"/>
    </source>
</evidence>
<feature type="transmembrane region" description="Helical" evidence="5">
    <location>
        <begin position="12"/>
        <end position="29"/>
    </location>
</feature>
<evidence type="ECO:0000256" key="2">
    <source>
        <dbReference type="ARBA" id="ARBA00022692"/>
    </source>
</evidence>
<sequence length="415" mass="46436">WNLVCNKSMIPGLITSLQMAGVMIGAIITGQLADYFGRRKVLFIEFSLLIIFWFGSAFSNSWQLYAALRVIIGALVGGTLVVNFVLPLEFVTPAWRTFCGCIGFWAVGLASLALWAYLMHDWRYLTMATSLASIPLLFTWWFIPESPRWLINRGRLEEADQVLKSMAVCNKRPVPDFDRLKECMMNEKIRRQESKKYTYWHLFSSWKLTKGTLILMYSWFVSSSVYYGLNFNTKNLSGNRYLNVFISGLVEIPALILVVAVNNKIGRRKTVAMLMIIAGIFCLSILVVDLLEKSETMPVLILVLAMIGKSGIAGGWAAVQVFSAETFPTVVRNLGVGACSTFARIGGIVAPQLVFLGEVWKPIPFAVFGVLAFLCGLLMLFMIETVGQPLPDQINKSQYKTTSQLEEDIPLSNVL</sequence>
<evidence type="ECO:0000256" key="3">
    <source>
        <dbReference type="ARBA" id="ARBA00022989"/>
    </source>
</evidence>